<comment type="caution">
    <text evidence="4">The sequence shown here is derived from an EMBL/GenBank/DDBJ whole genome shotgun (WGS) entry which is preliminary data.</text>
</comment>
<gene>
    <name evidence="4" type="ORF">ATL40_2128</name>
</gene>
<dbReference type="Proteomes" id="UP000224915">
    <property type="component" value="Unassembled WGS sequence"/>
</dbReference>
<dbReference type="InterPro" id="IPR027381">
    <property type="entry name" value="LytR/CpsA/Psr_C"/>
</dbReference>
<protein>
    <submittedName>
        <fullName evidence="4">LytR cell envelope-related transcriptional attenuator</fullName>
    </submittedName>
</protein>
<name>A0A2A9D2Q2_9MICO</name>
<evidence type="ECO:0000259" key="3">
    <source>
        <dbReference type="Pfam" id="PF13399"/>
    </source>
</evidence>
<evidence type="ECO:0000256" key="2">
    <source>
        <dbReference type="SAM" id="Phobius"/>
    </source>
</evidence>
<evidence type="ECO:0000256" key="1">
    <source>
        <dbReference type="SAM" id="MobiDB-lite"/>
    </source>
</evidence>
<accession>A0A2A9D2Q2</accession>
<evidence type="ECO:0000313" key="5">
    <source>
        <dbReference type="Proteomes" id="UP000224915"/>
    </source>
</evidence>
<feature type="region of interest" description="Disordered" evidence="1">
    <location>
        <begin position="1"/>
        <end position="27"/>
    </location>
</feature>
<feature type="compositionally biased region" description="Acidic residues" evidence="1">
    <location>
        <begin position="79"/>
        <end position="109"/>
    </location>
</feature>
<dbReference type="AlphaFoldDB" id="A0A2A9D2Q2"/>
<keyword evidence="5" id="KW-1185">Reference proteome</keyword>
<dbReference type="EMBL" id="PDJD01000001">
    <property type="protein sequence ID" value="PFG20525.1"/>
    <property type="molecule type" value="Genomic_DNA"/>
</dbReference>
<reference evidence="4 5" key="1">
    <citation type="submission" date="2017-10" db="EMBL/GenBank/DDBJ databases">
        <title>Sequencing the genomes of 1000 actinobacteria strains.</title>
        <authorList>
            <person name="Klenk H.-P."/>
        </authorList>
    </citation>
    <scope>NUCLEOTIDE SEQUENCE [LARGE SCALE GENOMIC DNA]</scope>
    <source>
        <strain evidence="4 5">DSM 21801</strain>
    </source>
</reference>
<dbReference type="Pfam" id="PF13399">
    <property type="entry name" value="LytR_C"/>
    <property type="match status" value="1"/>
</dbReference>
<proteinExistence type="predicted"/>
<feature type="domain" description="LytR/CpsA/Psr regulator C-terminal" evidence="3">
    <location>
        <begin position="132"/>
        <end position="214"/>
    </location>
</feature>
<dbReference type="RefSeq" id="WP_098469482.1">
    <property type="nucleotide sequence ID" value="NZ_PDJD01000001.1"/>
</dbReference>
<keyword evidence="2" id="KW-0472">Membrane</keyword>
<keyword evidence="2" id="KW-1133">Transmembrane helix</keyword>
<feature type="compositionally biased region" description="Polar residues" evidence="1">
    <location>
        <begin position="59"/>
        <end position="71"/>
    </location>
</feature>
<sequence>MASDDYPYPEDEFDRRGRERSPQAVHRAPRPWWAVWWPLIAVVIAAPVLAIVLVNIATNGGDSSASTTTSQESVATESAEGEATEGTDDAEAEQGEQTDGEAGEGEATEAETTAEPTEEETTEPEVTLDFALPVRVLNGSGVAGAAGASQEQLVAAGWTNVTAGNYESAQPQVSTVFYANAEMLEEAEAIAAELGIGPVSELTSITDIAVVLRADTVG</sequence>
<organism evidence="4 5">
    <name type="scientific">Serinibacter salmoneus</name>
    <dbReference type="NCBI Taxonomy" id="556530"/>
    <lineage>
        <taxon>Bacteria</taxon>
        <taxon>Bacillati</taxon>
        <taxon>Actinomycetota</taxon>
        <taxon>Actinomycetes</taxon>
        <taxon>Micrococcales</taxon>
        <taxon>Beutenbergiaceae</taxon>
        <taxon>Serinibacter</taxon>
    </lineage>
</organism>
<dbReference type="Gene3D" id="3.30.70.2390">
    <property type="match status" value="1"/>
</dbReference>
<evidence type="ECO:0000313" key="4">
    <source>
        <dbReference type="EMBL" id="PFG20525.1"/>
    </source>
</evidence>
<feature type="region of interest" description="Disordered" evidence="1">
    <location>
        <begin position="59"/>
        <end position="126"/>
    </location>
</feature>
<keyword evidence="2" id="KW-0812">Transmembrane</keyword>
<feature type="transmembrane region" description="Helical" evidence="2">
    <location>
        <begin position="35"/>
        <end position="57"/>
    </location>
</feature>